<sequence length="123" mass="14089">MESTALQEWDEIAVDLRILTARRYDLSADRTRAINRLRAQLLEYFPALERAFDYNTSKAALTLLAGYQTLPACGAWASHGSPPGWPTARSAMRPPSRPQRSKPRTCNTPRYPARRRPRPWHAR</sequence>
<evidence type="ECO:0000256" key="1">
    <source>
        <dbReference type="SAM" id="MobiDB-lite"/>
    </source>
</evidence>
<dbReference type="EMBL" id="BMVG01000017">
    <property type="protein sequence ID" value="GHE08589.1"/>
    <property type="molecule type" value="Genomic_DNA"/>
</dbReference>
<gene>
    <name evidence="3" type="ORF">GCM10010339_57930</name>
</gene>
<reference evidence="3" key="2">
    <citation type="submission" date="2020-09" db="EMBL/GenBank/DDBJ databases">
        <authorList>
            <person name="Sun Q."/>
            <person name="Ohkuma M."/>
        </authorList>
    </citation>
    <scope>NUCLEOTIDE SEQUENCE</scope>
    <source>
        <strain evidence="3">JCM 4714</strain>
    </source>
</reference>
<feature type="domain" description="Transposase IS110-like N-terminal" evidence="2">
    <location>
        <begin position="5"/>
        <end position="46"/>
    </location>
</feature>
<dbReference type="GO" id="GO:0004803">
    <property type="term" value="F:transposase activity"/>
    <property type="evidence" value="ECO:0007669"/>
    <property type="project" value="InterPro"/>
</dbReference>
<feature type="region of interest" description="Disordered" evidence="1">
    <location>
        <begin position="83"/>
        <end position="123"/>
    </location>
</feature>
<feature type="compositionally biased region" description="Basic residues" evidence="1">
    <location>
        <begin position="112"/>
        <end position="123"/>
    </location>
</feature>
<dbReference type="GO" id="GO:0006313">
    <property type="term" value="P:DNA transposition"/>
    <property type="evidence" value="ECO:0007669"/>
    <property type="project" value="InterPro"/>
</dbReference>
<evidence type="ECO:0000313" key="4">
    <source>
        <dbReference type="Proteomes" id="UP000655443"/>
    </source>
</evidence>
<evidence type="ECO:0000313" key="3">
    <source>
        <dbReference type="EMBL" id="GHE08589.1"/>
    </source>
</evidence>
<accession>A0A918YML0</accession>
<dbReference type="InterPro" id="IPR002525">
    <property type="entry name" value="Transp_IS110-like_N"/>
</dbReference>
<dbReference type="Proteomes" id="UP000655443">
    <property type="component" value="Unassembled WGS sequence"/>
</dbReference>
<evidence type="ECO:0000259" key="2">
    <source>
        <dbReference type="Pfam" id="PF01548"/>
    </source>
</evidence>
<reference evidence="3" key="1">
    <citation type="journal article" date="2014" name="Int. J. Syst. Evol. Microbiol.">
        <title>Complete genome sequence of Corynebacterium casei LMG S-19264T (=DSM 44701T), isolated from a smear-ripened cheese.</title>
        <authorList>
            <consortium name="US DOE Joint Genome Institute (JGI-PGF)"/>
            <person name="Walter F."/>
            <person name="Albersmeier A."/>
            <person name="Kalinowski J."/>
            <person name="Ruckert C."/>
        </authorList>
    </citation>
    <scope>NUCLEOTIDE SEQUENCE</scope>
    <source>
        <strain evidence="3">JCM 4714</strain>
    </source>
</reference>
<keyword evidence="4" id="KW-1185">Reference proteome</keyword>
<dbReference type="AlphaFoldDB" id="A0A918YML0"/>
<comment type="caution">
    <text evidence="3">The sequence shown here is derived from an EMBL/GenBank/DDBJ whole genome shotgun (WGS) entry which is preliminary data.</text>
</comment>
<protein>
    <recommendedName>
        <fullName evidence="2">Transposase IS110-like N-terminal domain-containing protein</fullName>
    </recommendedName>
</protein>
<dbReference type="Pfam" id="PF01548">
    <property type="entry name" value="DEDD_Tnp_IS110"/>
    <property type="match status" value="1"/>
</dbReference>
<name>A0A918YML0_9ACTN</name>
<proteinExistence type="predicted"/>
<dbReference type="GO" id="GO:0003677">
    <property type="term" value="F:DNA binding"/>
    <property type="evidence" value="ECO:0007669"/>
    <property type="project" value="InterPro"/>
</dbReference>
<organism evidence="3 4">
    <name type="scientific">Streptomyces alanosinicus</name>
    <dbReference type="NCBI Taxonomy" id="68171"/>
    <lineage>
        <taxon>Bacteria</taxon>
        <taxon>Bacillati</taxon>
        <taxon>Actinomycetota</taxon>
        <taxon>Actinomycetes</taxon>
        <taxon>Kitasatosporales</taxon>
        <taxon>Streptomycetaceae</taxon>
        <taxon>Streptomyces</taxon>
    </lineage>
</organism>